<name>A0A2G8RRH4_9APHY</name>
<evidence type="ECO:0000256" key="1">
    <source>
        <dbReference type="SAM" id="MobiDB-lite"/>
    </source>
</evidence>
<protein>
    <submittedName>
        <fullName evidence="2">Uncharacterized protein</fullName>
    </submittedName>
</protein>
<accession>A0A2G8RRH4</accession>
<evidence type="ECO:0000313" key="2">
    <source>
        <dbReference type="EMBL" id="PIL24110.1"/>
    </source>
</evidence>
<dbReference type="AlphaFoldDB" id="A0A2G8RRH4"/>
<dbReference type="Proteomes" id="UP000230002">
    <property type="component" value="Unassembled WGS sequence"/>
</dbReference>
<reference evidence="2 3" key="1">
    <citation type="journal article" date="2015" name="Sci. Rep.">
        <title>Chromosome-level genome map provides insights into diverse defense mechanisms in the medicinal fungus Ganoderma sinense.</title>
        <authorList>
            <person name="Zhu Y."/>
            <person name="Xu J."/>
            <person name="Sun C."/>
            <person name="Zhou S."/>
            <person name="Xu H."/>
            <person name="Nelson D.R."/>
            <person name="Qian J."/>
            <person name="Song J."/>
            <person name="Luo H."/>
            <person name="Xiang L."/>
            <person name="Li Y."/>
            <person name="Xu Z."/>
            <person name="Ji A."/>
            <person name="Wang L."/>
            <person name="Lu S."/>
            <person name="Hayward A."/>
            <person name="Sun W."/>
            <person name="Li X."/>
            <person name="Schwartz D.C."/>
            <person name="Wang Y."/>
            <person name="Chen S."/>
        </authorList>
    </citation>
    <scope>NUCLEOTIDE SEQUENCE [LARGE SCALE GENOMIC DNA]</scope>
    <source>
        <strain evidence="2 3">ZZ0214-1</strain>
    </source>
</reference>
<feature type="region of interest" description="Disordered" evidence="1">
    <location>
        <begin position="57"/>
        <end position="76"/>
    </location>
</feature>
<organism evidence="2 3">
    <name type="scientific">Ganoderma sinense ZZ0214-1</name>
    <dbReference type="NCBI Taxonomy" id="1077348"/>
    <lineage>
        <taxon>Eukaryota</taxon>
        <taxon>Fungi</taxon>
        <taxon>Dikarya</taxon>
        <taxon>Basidiomycota</taxon>
        <taxon>Agaricomycotina</taxon>
        <taxon>Agaricomycetes</taxon>
        <taxon>Polyporales</taxon>
        <taxon>Polyporaceae</taxon>
        <taxon>Ganoderma</taxon>
    </lineage>
</organism>
<gene>
    <name evidence="2" type="ORF">GSI_13862</name>
</gene>
<comment type="caution">
    <text evidence="2">The sequence shown here is derived from an EMBL/GenBank/DDBJ whole genome shotgun (WGS) entry which is preliminary data.</text>
</comment>
<dbReference type="EMBL" id="AYKW01000067">
    <property type="protein sequence ID" value="PIL24110.1"/>
    <property type="molecule type" value="Genomic_DNA"/>
</dbReference>
<evidence type="ECO:0000313" key="3">
    <source>
        <dbReference type="Proteomes" id="UP000230002"/>
    </source>
</evidence>
<keyword evidence="3" id="KW-1185">Reference proteome</keyword>
<sequence>MRGVTSSAKYNVSDEMMRSNGGCRIEFRFSRPAFNGKSRCCEAITLGLFHNQLSGGTVQSRTRTSIAPDPGGRLGRLRDMLGERTAETTSWRSVAITSQPMDAKASLRMVRGKRAGWRTYVGGRRKAKRRSWHARGETDAAS</sequence>
<proteinExistence type="predicted"/>